<evidence type="ECO:0000313" key="1">
    <source>
        <dbReference type="EMBL" id="EJW76711.1"/>
    </source>
</evidence>
<proteinExistence type="predicted"/>
<dbReference type="EMBL" id="ADBV01008717">
    <property type="protein sequence ID" value="EJW76711.1"/>
    <property type="molecule type" value="Genomic_DNA"/>
</dbReference>
<dbReference type="AlphaFoldDB" id="J9E383"/>
<organism evidence="1 2">
    <name type="scientific">Wuchereria bancrofti</name>
    <dbReference type="NCBI Taxonomy" id="6293"/>
    <lineage>
        <taxon>Eukaryota</taxon>
        <taxon>Metazoa</taxon>
        <taxon>Ecdysozoa</taxon>
        <taxon>Nematoda</taxon>
        <taxon>Chromadorea</taxon>
        <taxon>Rhabditida</taxon>
        <taxon>Spirurina</taxon>
        <taxon>Spiruromorpha</taxon>
        <taxon>Filarioidea</taxon>
        <taxon>Onchocercidae</taxon>
        <taxon>Wuchereria</taxon>
    </lineage>
</organism>
<sequence length="167" mass="18702">MKLKATFIDEFQEVGATSELYLTNLRIRNSSTRLLHLDFVGDIGVLRKQTYADLSTRNVPTFGDMRQLYAQNVQNTQLAMSQASPKHTIFNTISPTILSLTVETTLTSTTASSGKTTTINGIDRFYSEIENDHSSGIIDHGIEEETKTLTTARPTTQSAQYLIHQQW</sequence>
<protein>
    <submittedName>
        <fullName evidence="1">Uncharacterized protein</fullName>
    </submittedName>
</protein>
<dbReference type="Proteomes" id="UP000004810">
    <property type="component" value="Unassembled WGS sequence"/>
</dbReference>
<accession>J9E383</accession>
<evidence type="ECO:0000313" key="2">
    <source>
        <dbReference type="Proteomes" id="UP000004810"/>
    </source>
</evidence>
<name>J9E383_WUCBA</name>
<comment type="caution">
    <text evidence="1">The sequence shown here is derived from an EMBL/GenBank/DDBJ whole genome shotgun (WGS) entry which is preliminary data.</text>
</comment>
<reference evidence="2" key="1">
    <citation type="submission" date="2012-08" db="EMBL/GenBank/DDBJ databases">
        <title>The Genome Sequence of Wuchereria bancrofti.</title>
        <authorList>
            <person name="Nutman T.B."/>
            <person name="Fink D.L."/>
            <person name="Russ C."/>
            <person name="Young S."/>
            <person name="Zeng Q."/>
            <person name="Koehrsen M."/>
            <person name="Alvarado L."/>
            <person name="Berlin A."/>
            <person name="Chapman S.B."/>
            <person name="Chen Z."/>
            <person name="Freedman E."/>
            <person name="Gellesch M."/>
            <person name="Goldberg J."/>
            <person name="Griggs A."/>
            <person name="Gujja S."/>
            <person name="Heilman E.R."/>
            <person name="Heiman D."/>
            <person name="Hepburn T."/>
            <person name="Howarth C."/>
            <person name="Jen D."/>
            <person name="Larson L."/>
            <person name="Lewis B."/>
            <person name="Mehta T."/>
            <person name="Park D."/>
            <person name="Pearson M."/>
            <person name="Roberts A."/>
            <person name="Saif S."/>
            <person name="Shea T."/>
            <person name="Shenoy N."/>
            <person name="Sisk P."/>
            <person name="Stolte C."/>
            <person name="Sykes S."/>
            <person name="Walk T."/>
            <person name="White J."/>
            <person name="Yandava C."/>
            <person name="Haas B."/>
            <person name="Henn M.R."/>
            <person name="Nusbaum C."/>
            <person name="Birren B."/>
        </authorList>
    </citation>
    <scope>NUCLEOTIDE SEQUENCE [LARGE SCALE GENOMIC DNA]</scope>
    <source>
        <strain evidence="2">NA</strain>
    </source>
</reference>
<gene>
    <name evidence="1" type="ORF">WUBG_12378</name>
</gene>